<proteinExistence type="inferred from homology"/>
<dbReference type="GO" id="GO:0002161">
    <property type="term" value="F:aminoacyl-tRNA deacylase activity"/>
    <property type="evidence" value="ECO:0007669"/>
    <property type="project" value="InterPro"/>
</dbReference>
<evidence type="ECO:0000259" key="2">
    <source>
        <dbReference type="Pfam" id="PF04073"/>
    </source>
</evidence>
<dbReference type="Proteomes" id="UP000048984">
    <property type="component" value="Unassembled WGS sequence"/>
</dbReference>
<protein>
    <submittedName>
        <fullName evidence="3">DNA-binding protein</fullName>
    </submittedName>
</protein>
<dbReference type="FunFam" id="3.90.960.10:FF:000005">
    <property type="entry name" value="Putative prolyl-tRNA synthetase"/>
    <property type="match status" value="1"/>
</dbReference>
<comment type="caution">
    <text evidence="3">The sequence shown here is derived from an EMBL/GenBank/DDBJ whole genome shotgun (WGS) entry which is preliminary data.</text>
</comment>
<reference evidence="3 4" key="1">
    <citation type="submission" date="2015-09" db="EMBL/GenBank/DDBJ databases">
        <authorList>
            <consortium name="Swine Surveillance"/>
        </authorList>
    </citation>
    <scope>NUCLEOTIDE SEQUENCE [LARGE SCALE GENOMIC DNA]</scope>
    <source>
        <strain evidence="3 4">16</strain>
    </source>
</reference>
<accession>A0A0N8GF90</accession>
<dbReference type="GO" id="GO:0003677">
    <property type="term" value="F:DNA binding"/>
    <property type="evidence" value="ECO:0007669"/>
    <property type="project" value="UniProtKB-KW"/>
</dbReference>
<evidence type="ECO:0000313" key="4">
    <source>
        <dbReference type="Proteomes" id="UP000048984"/>
    </source>
</evidence>
<dbReference type="InterPro" id="IPR040285">
    <property type="entry name" value="ProX/PRXD1"/>
</dbReference>
<dbReference type="Gene3D" id="3.90.960.10">
    <property type="entry name" value="YbaK/aminoacyl-tRNA synthetase-associated domain"/>
    <property type="match status" value="1"/>
</dbReference>
<sequence length="179" mass="19626">MPLTRADLMRRFDDLGIKTETIEHEAFFTVAESRQGKGNIPGGHTKNLFLKDKKDRVFLVVAEADAAIDLKKIHEKIGASGRVTFGKPELLMELLGVIPGSVTPFGLINDVQGRVTVVLDQPMLDHEILNYHPLENTATTSIRREDLLAFIRATGHDPQVVAVSHGKLDLDAPEPAAAD</sequence>
<evidence type="ECO:0000313" key="3">
    <source>
        <dbReference type="EMBL" id="KPL53657.1"/>
    </source>
</evidence>
<reference evidence="3 4" key="2">
    <citation type="submission" date="2015-10" db="EMBL/GenBank/DDBJ databases">
        <title>Draft Genome Sequence of Prosthecomicrobium hirschii ATCC 27832.</title>
        <authorList>
            <person name="Daniel J."/>
            <person name="Givan S.A."/>
            <person name="Brun Y.V."/>
            <person name="Brown P.J."/>
        </authorList>
    </citation>
    <scope>NUCLEOTIDE SEQUENCE [LARGE SCALE GENOMIC DNA]</scope>
    <source>
        <strain evidence="3 4">16</strain>
    </source>
</reference>
<feature type="domain" description="YbaK/aminoacyl-tRNA synthetase-associated" evidence="2">
    <location>
        <begin position="24"/>
        <end position="149"/>
    </location>
</feature>
<dbReference type="PANTHER" id="PTHR31423:SF3">
    <property type="entry name" value="PROLYL-TRNA SYNTHETASE ASSOCIATED DOMAIN-CONTAINING PROTEIN 1-RELATED"/>
    <property type="match status" value="1"/>
</dbReference>
<evidence type="ECO:0000256" key="1">
    <source>
        <dbReference type="ARBA" id="ARBA00010201"/>
    </source>
</evidence>
<dbReference type="CDD" id="cd04335">
    <property type="entry name" value="PrdX_deacylase"/>
    <property type="match status" value="1"/>
</dbReference>
<organism evidence="3 4">
    <name type="scientific">Prosthecodimorpha hirschii</name>
    <dbReference type="NCBI Taxonomy" id="665126"/>
    <lineage>
        <taxon>Bacteria</taxon>
        <taxon>Pseudomonadati</taxon>
        <taxon>Pseudomonadota</taxon>
        <taxon>Alphaproteobacteria</taxon>
        <taxon>Hyphomicrobiales</taxon>
        <taxon>Ancalomicrobiaceae</taxon>
        <taxon>Prosthecodimorpha</taxon>
    </lineage>
</organism>
<dbReference type="InterPro" id="IPR036754">
    <property type="entry name" value="YbaK/aa-tRNA-synt-asso_dom_sf"/>
</dbReference>
<name>A0A0N8GF90_9HYPH</name>
<dbReference type="OrthoDB" id="5145315at2"/>
<keyword evidence="4" id="KW-1185">Reference proteome</keyword>
<comment type="similarity">
    <text evidence="1">Belongs to the PRORSD1 family.</text>
</comment>
<keyword evidence="3" id="KW-0238">DNA-binding</keyword>
<dbReference type="AlphaFoldDB" id="A0A0N8GF90"/>
<dbReference type="PANTHER" id="PTHR31423">
    <property type="entry name" value="YBAK DOMAIN-CONTAINING PROTEIN"/>
    <property type="match status" value="1"/>
</dbReference>
<gene>
    <name evidence="3" type="ORF">ABB55_16745</name>
</gene>
<dbReference type="RefSeq" id="WP_054359821.1">
    <property type="nucleotide sequence ID" value="NZ_JAPCYQ010000001.1"/>
</dbReference>
<dbReference type="Pfam" id="PF04073">
    <property type="entry name" value="tRNA_edit"/>
    <property type="match status" value="1"/>
</dbReference>
<dbReference type="EMBL" id="LJYW01000001">
    <property type="protein sequence ID" value="KPL53657.1"/>
    <property type="molecule type" value="Genomic_DNA"/>
</dbReference>
<dbReference type="InterPro" id="IPR007214">
    <property type="entry name" value="YbaK/aa-tRNA-synth-assoc-dom"/>
</dbReference>
<dbReference type="SUPFAM" id="SSF55826">
    <property type="entry name" value="YbaK/ProRS associated domain"/>
    <property type="match status" value="1"/>
</dbReference>